<evidence type="ECO:0000259" key="1">
    <source>
        <dbReference type="PROSITE" id="PS50191"/>
    </source>
</evidence>
<dbReference type="InterPro" id="IPR036273">
    <property type="entry name" value="CRAL/TRIO_N_dom_sf"/>
</dbReference>
<dbReference type="SMART" id="SM01100">
    <property type="entry name" value="CRAL_TRIO_N"/>
    <property type="match status" value="1"/>
</dbReference>
<evidence type="ECO:0000313" key="3">
    <source>
        <dbReference type="Proteomes" id="UP001558652"/>
    </source>
</evidence>
<dbReference type="Proteomes" id="UP001558652">
    <property type="component" value="Unassembled WGS sequence"/>
</dbReference>
<dbReference type="EMBL" id="JBFDAA010000010">
    <property type="protein sequence ID" value="KAL1124737.1"/>
    <property type="molecule type" value="Genomic_DNA"/>
</dbReference>
<organism evidence="2 3">
    <name type="scientific">Ranatra chinensis</name>
    <dbReference type="NCBI Taxonomy" id="642074"/>
    <lineage>
        <taxon>Eukaryota</taxon>
        <taxon>Metazoa</taxon>
        <taxon>Ecdysozoa</taxon>
        <taxon>Arthropoda</taxon>
        <taxon>Hexapoda</taxon>
        <taxon>Insecta</taxon>
        <taxon>Pterygota</taxon>
        <taxon>Neoptera</taxon>
        <taxon>Paraneoptera</taxon>
        <taxon>Hemiptera</taxon>
        <taxon>Heteroptera</taxon>
        <taxon>Panheteroptera</taxon>
        <taxon>Nepomorpha</taxon>
        <taxon>Nepidae</taxon>
        <taxon>Ranatrinae</taxon>
        <taxon>Ranatra</taxon>
    </lineage>
</organism>
<proteinExistence type="predicted"/>
<accession>A0ABD0YNC0</accession>
<dbReference type="SUPFAM" id="SSF46938">
    <property type="entry name" value="CRAL/TRIO N-terminal domain"/>
    <property type="match status" value="1"/>
</dbReference>
<reference evidence="2 3" key="1">
    <citation type="submission" date="2024-07" db="EMBL/GenBank/DDBJ databases">
        <title>Chromosome-level genome assembly of the water stick insect Ranatra chinensis (Heteroptera: Nepidae).</title>
        <authorList>
            <person name="Liu X."/>
        </authorList>
    </citation>
    <scope>NUCLEOTIDE SEQUENCE [LARGE SCALE GENOMIC DNA]</scope>
    <source>
        <strain evidence="2">Cailab_2021Rc</strain>
        <tissue evidence="2">Muscle</tissue>
    </source>
</reference>
<comment type="caution">
    <text evidence="2">The sequence shown here is derived from an EMBL/GenBank/DDBJ whole genome shotgun (WGS) entry which is preliminary data.</text>
</comment>
<dbReference type="InterPro" id="IPR001251">
    <property type="entry name" value="CRAL-TRIO_dom"/>
</dbReference>
<dbReference type="PANTHER" id="PTHR10174:SF212">
    <property type="entry name" value="MIP26555P1"/>
    <property type="match status" value="1"/>
</dbReference>
<dbReference type="CDD" id="cd00170">
    <property type="entry name" value="SEC14"/>
    <property type="match status" value="1"/>
</dbReference>
<dbReference type="Gene3D" id="3.40.525.10">
    <property type="entry name" value="CRAL-TRIO lipid binding domain"/>
    <property type="match status" value="1"/>
</dbReference>
<dbReference type="Pfam" id="PF00650">
    <property type="entry name" value="CRAL_TRIO"/>
    <property type="match status" value="1"/>
</dbReference>
<sequence>MGDSRFRVEYDPISPETAEVAKKELRESPEVIKEGIEKLRELILGEPKLNFKTDDDFLIIFLRPCKYYPASAFDLMKRIADFRAKYSAVVGDLSADIEKAAMLNHNVVNVLVDRDQKGRRILVANIGGAWDTKAISGDQIFRLFYLVHLAAILEPETQVRGAVVILDFDNLSMKQIAQLTPNFSLRLLSFIQDAMPLRLKEVHIVKQPYIFNIVWNVFKPFIREKLKSRLFFHGSKMESLHKHLDPEFLPKNYGGTKPEINYSSANWYPVLKGIDDNICGKFYMVIKTLQF</sequence>
<feature type="domain" description="CRAL-TRIO" evidence="1">
    <location>
        <begin position="98"/>
        <end position="261"/>
    </location>
</feature>
<gene>
    <name evidence="2" type="ORF">AAG570_001360</name>
</gene>
<name>A0ABD0YNC0_9HEMI</name>
<dbReference type="AlphaFoldDB" id="A0ABD0YNC0"/>
<dbReference type="Gene3D" id="1.10.8.20">
    <property type="entry name" value="N-terminal domain of phosphatidylinositol transfer protein sec14p"/>
    <property type="match status" value="1"/>
</dbReference>
<dbReference type="PANTHER" id="PTHR10174">
    <property type="entry name" value="ALPHA-TOCOPHEROL TRANSFER PROTEIN-RELATED"/>
    <property type="match status" value="1"/>
</dbReference>
<dbReference type="InterPro" id="IPR011074">
    <property type="entry name" value="CRAL/TRIO_N_dom"/>
</dbReference>
<dbReference type="Gene3D" id="1.20.5.1200">
    <property type="entry name" value="Alpha-tocopherol transfer"/>
    <property type="match status" value="1"/>
</dbReference>
<dbReference type="SUPFAM" id="SSF52087">
    <property type="entry name" value="CRAL/TRIO domain"/>
    <property type="match status" value="1"/>
</dbReference>
<dbReference type="InterPro" id="IPR036865">
    <property type="entry name" value="CRAL-TRIO_dom_sf"/>
</dbReference>
<dbReference type="PRINTS" id="PR00180">
    <property type="entry name" value="CRETINALDHBP"/>
</dbReference>
<evidence type="ECO:0000313" key="2">
    <source>
        <dbReference type="EMBL" id="KAL1124737.1"/>
    </source>
</evidence>
<keyword evidence="3" id="KW-1185">Reference proteome</keyword>
<protein>
    <recommendedName>
        <fullName evidence="1">CRAL-TRIO domain-containing protein</fullName>
    </recommendedName>
</protein>
<dbReference type="PROSITE" id="PS50191">
    <property type="entry name" value="CRAL_TRIO"/>
    <property type="match status" value="1"/>
</dbReference>
<dbReference type="SMART" id="SM00516">
    <property type="entry name" value="SEC14"/>
    <property type="match status" value="1"/>
</dbReference>